<dbReference type="GO" id="GO:0046514">
    <property type="term" value="P:ceramide catabolic process"/>
    <property type="evidence" value="ECO:0007669"/>
    <property type="project" value="TreeGrafter"/>
</dbReference>
<dbReference type="AlphaFoldDB" id="A0A397T1U1"/>
<feature type="binding site" evidence="7">
    <location>
        <position position="22"/>
    </location>
    <ligand>
        <name>Ca(2+)</name>
        <dbReference type="ChEBI" id="CHEBI:29108"/>
    </ligand>
</feature>
<keyword evidence="11" id="KW-1185">Reference proteome</keyword>
<dbReference type="STRING" id="658196.A0A397T1U1"/>
<gene>
    <name evidence="10" type="ORF">C1645_874856</name>
</gene>
<comment type="cofactor">
    <cofactor evidence="8">
        <name>Zn(2+)</name>
        <dbReference type="ChEBI" id="CHEBI:29105"/>
    </cofactor>
</comment>
<proteinExistence type="inferred from homology"/>
<comment type="similarity">
    <text evidence="2">Belongs to the alkaline ceramidase family.</text>
</comment>
<comment type="caution">
    <text evidence="10">The sequence shown here is derived from an EMBL/GenBank/DDBJ whole genome shotgun (WGS) entry which is preliminary data.</text>
</comment>
<evidence type="ECO:0000313" key="11">
    <source>
        <dbReference type="Proteomes" id="UP000265703"/>
    </source>
</evidence>
<name>A0A397T1U1_9GLOM</name>
<comment type="subcellular location">
    <subcellularLocation>
        <location evidence="1">Membrane</location>
        <topology evidence="1">Multi-pass membrane protein</topology>
    </subcellularLocation>
</comment>
<keyword evidence="5 9" id="KW-1133">Transmembrane helix</keyword>
<reference evidence="10 11" key="1">
    <citation type="submission" date="2018-06" db="EMBL/GenBank/DDBJ databases">
        <title>Comparative genomics reveals the genomic features of Rhizophagus irregularis, R. cerebriforme, R. diaphanum and Gigaspora rosea, and their symbiotic lifestyle signature.</title>
        <authorList>
            <person name="Morin E."/>
            <person name="San Clemente H."/>
            <person name="Chen E.C.H."/>
            <person name="De La Providencia I."/>
            <person name="Hainaut M."/>
            <person name="Kuo A."/>
            <person name="Kohler A."/>
            <person name="Murat C."/>
            <person name="Tang N."/>
            <person name="Roy S."/>
            <person name="Loubradou J."/>
            <person name="Henrissat B."/>
            <person name="Grigoriev I.V."/>
            <person name="Corradi N."/>
            <person name="Roux C."/>
            <person name="Martin F.M."/>
        </authorList>
    </citation>
    <scope>NUCLEOTIDE SEQUENCE [LARGE SCALE GENOMIC DNA]</scope>
    <source>
        <strain evidence="10 11">DAOM 227022</strain>
    </source>
</reference>
<feature type="binding site" evidence="7">
    <location>
        <position position="24"/>
    </location>
    <ligand>
        <name>Ca(2+)</name>
        <dbReference type="ChEBI" id="CHEBI:29108"/>
    </ligand>
</feature>
<feature type="transmembrane region" description="Helical" evidence="9">
    <location>
        <begin position="153"/>
        <end position="175"/>
    </location>
</feature>
<feature type="binding site" evidence="7">
    <location>
        <position position="26"/>
    </location>
    <ligand>
        <name>Ca(2+)</name>
        <dbReference type="ChEBI" id="CHEBI:29108"/>
    </ligand>
</feature>
<dbReference type="GO" id="GO:0046872">
    <property type="term" value="F:metal ion binding"/>
    <property type="evidence" value="ECO:0007669"/>
    <property type="project" value="UniProtKB-KW"/>
</dbReference>
<feature type="binding site" evidence="8">
    <location>
        <position position="229"/>
    </location>
    <ligand>
        <name>Zn(2+)</name>
        <dbReference type="ChEBI" id="CHEBI:29105"/>
        <note>catalytic</note>
    </ligand>
</feature>
<evidence type="ECO:0000256" key="9">
    <source>
        <dbReference type="SAM" id="Phobius"/>
    </source>
</evidence>
<feature type="transmembrane region" description="Helical" evidence="9">
    <location>
        <begin position="119"/>
        <end position="138"/>
    </location>
</feature>
<dbReference type="OrthoDB" id="187171at2759"/>
<evidence type="ECO:0000256" key="1">
    <source>
        <dbReference type="ARBA" id="ARBA00004141"/>
    </source>
</evidence>
<feature type="transmembrane region" description="Helical" evidence="9">
    <location>
        <begin position="62"/>
        <end position="81"/>
    </location>
</feature>
<dbReference type="GO" id="GO:0016811">
    <property type="term" value="F:hydrolase activity, acting on carbon-nitrogen (but not peptide) bonds, in linear amides"/>
    <property type="evidence" value="ECO:0007669"/>
    <property type="project" value="InterPro"/>
</dbReference>
<keyword evidence="6 9" id="KW-0472">Membrane</keyword>
<keyword evidence="3 9" id="KW-0812">Transmembrane</keyword>
<evidence type="ECO:0000256" key="6">
    <source>
        <dbReference type="ARBA" id="ARBA00023136"/>
    </source>
</evidence>
<feature type="binding site" evidence="7">
    <location>
        <position position="35"/>
    </location>
    <ligand>
        <name>Ca(2+)</name>
        <dbReference type="ChEBI" id="CHEBI:29108"/>
    </ligand>
</feature>
<dbReference type="PANTHER" id="PTHR46187:SF3">
    <property type="entry name" value="ALKALINE CERAMIDASE 3"/>
    <property type="match status" value="1"/>
</dbReference>
<dbReference type="Pfam" id="PF05875">
    <property type="entry name" value="Ceramidase"/>
    <property type="match status" value="1"/>
</dbReference>
<evidence type="ECO:0000256" key="3">
    <source>
        <dbReference type="ARBA" id="ARBA00022692"/>
    </source>
</evidence>
<dbReference type="GO" id="GO:0046513">
    <property type="term" value="P:ceramide biosynthetic process"/>
    <property type="evidence" value="ECO:0007669"/>
    <property type="project" value="TreeGrafter"/>
</dbReference>
<feature type="transmembrane region" description="Helical" evidence="9">
    <location>
        <begin position="224"/>
        <end position="245"/>
    </location>
</feature>
<feature type="binding site" evidence="8">
    <location>
        <position position="225"/>
    </location>
    <ligand>
        <name>Zn(2+)</name>
        <dbReference type="ChEBI" id="CHEBI:29105"/>
        <note>catalytic</note>
    </ligand>
</feature>
<evidence type="ECO:0000256" key="5">
    <source>
        <dbReference type="ARBA" id="ARBA00022989"/>
    </source>
</evidence>
<keyword evidence="7" id="KW-0479">Metal-binding</keyword>
<keyword evidence="7" id="KW-0106">Calcium</keyword>
<feature type="transmembrane region" description="Helical" evidence="9">
    <location>
        <begin position="187"/>
        <end position="204"/>
    </location>
</feature>
<organism evidence="10 11">
    <name type="scientific">Glomus cerebriforme</name>
    <dbReference type="NCBI Taxonomy" id="658196"/>
    <lineage>
        <taxon>Eukaryota</taxon>
        <taxon>Fungi</taxon>
        <taxon>Fungi incertae sedis</taxon>
        <taxon>Mucoromycota</taxon>
        <taxon>Glomeromycotina</taxon>
        <taxon>Glomeromycetes</taxon>
        <taxon>Glomerales</taxon>
        <taxon>Glomeraceae</taxon>
        <taxon>Glomus</taxon>
    </lineage>
</organism>
<protein>
    <submittedName>
        <fullName evidence="10">Ceramidase</fullName>
    </submittedName>
</protein>
<keyword evidence="4" id="KW-0378">Hydrolase</keyword>
<feature type="transmembrane region" description="Helical" evidence="9">
    <location>
        <begin position="87"/>
        <end position="107"/>
    </location>
</feature>
<evidence type="ECO:0000256" key="7">
    <source>
        <dbReference type="PIRSR" id="PIRSR608901-1"/>
    </source>
</evidence>
<accession>A0A397T1U1</accession>
<feature type="transmembrane region" description="Helical" evidence="9">
    <location>
        <begin position="36"/>
        <end position="55"/>
    </location>
</feature>
<keyword evidence="8" id="KW-0862">Zinc</keyword>
<dbReference type="GO" id="GO:0005789">
    <property type="term" value="C:endoplasmic reticulum membrane"/>
    <property type="evidence" value="ECO:0007669"/>
    <property type="project" value="TreeGrafter"/>
</dbReference>
<dbReference type="PANTHER" id="PTHR46187">
    <property type="entry name" value="ALKALINE CERAMIDASE 3"/>
    <property type="match status" value="1"/>
</dbReference>
<sequence>MDSYNNNSVEGFWGQPTSTGNWCEKNYHVTHYIAEFFNTLSSFCMICAGIFGVIMHSKGFELRYPVAFASIIVVGIGSILFHGTLLFSLQLFDEIPMMFCVLILLYSVVENKPQKKFGIWFPILLICWCVGISSIMIGSGKEYDNEFMQDMEFYVFQGTFVITSIIVYVHTILIVLNPDGEPAVTRLWLLGSAIFLFGYIGWHIDLHFCSVVNQLPFALPNPQLHAWWHLTASYGSYLLCVLVTYDRTKILNKKPTLKWIFNIIPFVQLPLHNTNENGGKRLFKSKKELIYEDENEQPDEKVPLLKDEN</sequence>
<dbReference type="InterPro" id="IPR008901">
    <property type="entry name" value="ACER"/>
</dbReference>
<dbReference type="EMBL" id="QKYT01000130">
    <property type="protein sequence ID" value="RIA92288.1"/>
    <property type="molecule type" value="Genomic_DNA"/>
</dbReference>
<dbReference type="Proteomes" id="UP000265703">
    <property type="component" value="Unassembled WGS sequence"/>
</dbReference>
<evidence type="ECO:0000256" key="2">
    <source>
        <dbReference type="ARBA" id="ARBA00009780"/>
    </source>
</evidence>
<evidence type="ECO:0000313" key="10">
    <source>
        <dbReference type="EMBL" id="RIA92288.1"/>
    </source>
</evidence>
<evidence type="ECO:0000256" key="8">
    <source>
        <dbReference type="PIRSR" id="PIRSR608901-2"/>
    </source>
</evidence>
<evidence type="ECO:0000256" key="4">
    <source>
        <dbReference type="ARBA" id="ARBA00022801"/>
    </source>
</evidence>
<feature type="binding site" evidence="8">
    <location>
        <position position="82"/>
    </location>
    <ligand>
        <name>Zn(2+)</name>
        <dbReference type="ChEBI" id="CHEBI:29105"/>
        <note>catalytic</note>
    </ligand>
</feature>